<comment type="similarity">
    <text evidence="2 17">Belongs to the CUT homeobox family.</text>
</comment>
<feature type="region of interest" description="Disordered" evidence="18">
    <location>
        <begin position="758"/>
        <end position="820"/>
    </location>
</feature>
<dbReference type="GO" id="GO:0006357">
    <property type="term" value="P:regulation of transcription by RNA polymerase II"/>
    <property type="evidence" value="ECO:0007669"/>
    <property type="project" value="UniProtKB-ARBA"/>
</dbReference>
<keyword evidence="8" id="KW-0832">Ubl conjugation</keyword>
<proteinExistence type="inferred from homology"/>
<dbReference type="Pfam" id="PF02376">
    <property type="entry name" value="CUT"/>
    <property type="match status" value="2"/>
</dbReference>
<keyword evidence="6" id="KW-0597">Phosphoprotein</keyword>
<dbReference type="CDD" id="cd11585">
    <property type="entry name" value="SATB1_N"/>
    <property type="match status" value="1"/>
</dbReference>
<reference evidence="23 24" key="1">
    <citation type="submission" date="2024-06" db="EMBL/GenBank/DDBJ databases">
        <authorList>
            <person name="Pan Q."/>
            <person name="Wen M."/>
            <person name="Jouanno E."/>
            <person name="Zahm M."/>
            <person name="Klopp C."/>
            <person name="Cabau C."/>
            <person name="Louis A."/>
            <person name="Berthelot C."/>
            <person name="Parey E."/>
            <person name="Roest Crollius H."/>
            <person name="Montfort J."/>
            <person name="Robinson-Rechavi M."/>
            <person name="Bouchez O."/>
            <person name="Lampietro C."/>
            <person name="Lopez Roques C."/>
            <person name="Donnadieu C."/>
            <person name="Postlethwait J."/>
            <person name="Bobe J."/>
            <person name="Verreycken H."/>
            <person name="Guiguen Y."/>
        </authorList>
    </citation>
    <scope>NUCLEOTIDE SEQUENCE [LARGE SCALE GENOMIC DNA]</scope>
    <source>
        <strain evidence="23">Up_M1</strain>
        <tissue evidence="23">Testis</tissue>
    </source>
</reference>
<evidence type="ECO:0000256" key="7">
    <source>
        <dbReference type="ARBA" id="ARBA00022737"/>
    </source>
</evidence>
<accession>A0ABD0W0N9</accession>
<dbReference type="Proteomes" id="UP001557470">
    <property type="component" value="Unassembled WGS sequence"/>
</dbReference>
<dbReference type="FunFam" id="1.10.10.60:FF:000070">
    <property type="entry name" value="DNA-binding protein SATB"/>
    <property type="match status" value="1"/>
</dbReference>
<dbReference type="PANTHER" id="PTHR15116:SF15">
    <property type="entry name" value="DNA-BINDING PROTEIN SATB2"/>
    <property type="match status" value="1"/>
</dbReference>
<keyword evidence="3" id="KW-0160">Chromosomal rearrangement</keyword>
<dbReference type="InterPro" id="IPR003350">
    <property type="entry name" value="CUT_dom"/>
</dbReference>
<dbReference type="Pfam" id="PF16534">
    <property type="entry name" value="ULD"/>
    <property type="match status" value="1"/>
</dbReference>
<dbReference type="Gene3D" id="1.10.260.40">
    <property type="entry name" value="lambda repressor-like DNA-binding domains"/>
    <property type="match status" value="2"/>
</dbReference>
<gene>
    <name evidence="23" type="ORF">UPYG_G00315800</name>
</gene>
<evidence type="ECO:0000259" key="20">
    <source>
        <dbReference type="PROSITE" id="PS51042"/>
    </source>
</evidence>
<feature type="region of interest" description="Disordered" evidence="18">
    <location>
        <begin position="368"/>
        <end position="431"/>
    </location>
</feature>
<dbReference type="InterPro" id="IPR038216">
    <property type="entry name" value="SATB_CUTL_sf"/>
</dbReference>
<evidence type="ECO:0000256" key="5">
    <source>
        <dbReference type="ARBA" id="ARBA00022499"/>
    </source>
</evidence>
<feature type="domain" description="CUT" evidence="20">
    <location>
        <begin position="489"/>
        <end position="576"/>
    </location>
</feature>
<feature type="compositionally biased region" description="Basic and acidic residues" evidence="18">
    <location>
        <begin position="773"/>
        <end position="783"/>
    </location>
</feature>
<keyword evidence="24" id="KW-1185">Reference proteome</keyword>
<keyword evidence="11 15" id="KW-0238">DNA-binding</keyword>
<dbReference type="PANTHER" id="PTHR15116">
    <property type="entry name" value="DNA-BINDING PROTEIN SATB FAMILY MEMBER"/>
    <property type="match status" value="1"/>
</dbReference>
<feature type="compositionally biased region" description="Low complexity" evidence="18">
    <location>
        <begin position="389"/>
        <end position="413"/>
    </location>
</feature>
<evidence type="ECO:0000256" key="8">
    <source>
        <dbReference type="ARBA" id="ARBA00022843"/>
    </source>
</evidence>
<dbReference type="InterPro" id="IPR032392">
    <property type="entry name" value="ULD"/>
</dbReference>
<feature type="region of interest" description="Disordered" evidence="18">
    <location>
        <begin position="576"/>
        <end position="597"/>
    </location>
</feature>
<keyword evidence="9" id="KW-0156">Chromatin regulator</keyword>
<evidence type="ECO:0000256" key="17">
    <source>
        <dbReference type="RuleBase" id="RU361129"/>
    </source>
</evidence>
<feature type="domain" description="CMP" evidence="21">
    <location>
        <begin position="136"/>
        <end position="248"/>
    </location>
</feature>
<evidence type="ECO:0000256" key="6">
    <source>
        <dbReference type="ARBA" id="ARBA00022553"/>
    </source>
</evidence>
<evidence type="ECO:0000256" key="14">
    <source>
        <dbReference type="ARBA" id="ARBA00023242"/>
    </source>
</evidence>
<feature type="region of interest" description="Disordered" evidence="18">
    <location>
        <begin position="68"/>
        <end position="110"/>
    </location>
</feature>
<comment type="subcellular location">
    <subcellularLocation>
        <location evidence="1 15 16">Nucleus</location>
    </subcellularLocation>
</comment>
<sequence>MRFAFSLFLREVVSSSTDCTPSDFRRSWSRSSPALDSILLLNGQSLHNGQQRYRHAVNSPYPLAVAPPGGWRGMERGGGESPHMQDSPEWERERRGCSPDLSGPPPGKLGRLELNGSPTGPRLLRHNGNPHSPLGGLMIPVFCVVEQAGQDGAMQREREEVDRPESHREEHAEFVLVRKDILFNQLVETALLALGYSHSSVAQAQGIIKVGRWNPLPVHFLTDSPEATVADMLMEVYHMVTLRIQLQSFAKLEDLPSEQWNHATVRNALKELLKEMNQSTLAKECPLSQSMISSIVNSSYYANVSTAKCQEFGRWYKKYKKIKGDYLEKVWPGRENSEIKVERDNLADFCVLGQRPPSHLASLAQLSHMGGGPLLKGGPGDPPNPSQPPQQQQQQHPPSPHGQLHHSPPLRGQVPPPGPPASLQPLLGPGGLLSPQLSPQLVRQQLAMAHLINQQLAVSRLLAHQHPQALNQQFLNHPPIPRISKAPGESGNNPSAAEVSTDIYQHVRDELKRASVSQAVFARVAFNRTQGLLSEILRKEEDPRSASQSLLVNLKAMQNFLNLPEGERDRIYQEERERSMNPPVGLPPTPTSSPGGPRLSQDAFRPTITNHVPCHFMQKVWERSMDEQLTPDTWASIWKNKTKISNSPKLPGPNPDMPLKLECLVNITSGIYDEIQQEMKRAKVSQALFAKVAANKSQGWLCELLRWKENPSPENRTLWENLGTIRRFLSLPQGDRDMVYEEESRHHHTERLHTVMHLPQEPQALPRQAPQPVKDHSPMREEPMPPQGSDEDSQNIDRGVSGSSCTGGSGGGGGAVVKKPRSRTKISLEALGILQSFIQDVGLYPDQEAIHTLSAQLDLPKHTIIKFFQNQRYHVKHHGRLKEVGEGVAGVDVSEYRDEELLSSSEDPESSEDGHEEMYPTAEREGGENTAGSAPPLASPHPSRTSVEETKDIGHSHGLVGCRSNSLPPSSSSSSPREQTDFQR</sequence>
<dbReference type="InterPro" id="IPR038224">
    <property type="entry name" value="SATB_ULD_sf"/>
</dbReference>
<feature type="compositionally biased region" description="Basic and acidic residues" evidence="18">
    <location>
        <begin position="946"/>
        <end position="955"/>
    </location>
</feature>
<dbReference type="Pfam" id="PF16557">
    <property type="entry name" value="CUTL"/>
    <property type="match status" value="1"/>
</dbReference>
<keyword evidence="10 17" id="KW-0805">Transcription regulation</keyword>
<evidence type="ECO:0000256" key="18">
    <source>
        <dbReference type="SAM" id="MobiDB-lite"/>
    </source>
</evidence>
<evidence type="ECO:0000256" key="11">
    <source>
        <dbReference type="ARBA" id="ARBA00023125"/>
    </source>
</evidence>
<dbReference type="SMART" id="SM00389">
    <property type="entry name" value="HOX"/>
    <property type="match status" value="1"/>
</dbReference>
<dbReference type="Pfam" id="PF00046">
    <property type="entry name" value="Homeodomain"/>
    <property type="match status" value="1"/>
</dbReference>
<keyword evidence="13 17" id="KW-0804">Transcription</keyword>
<keyword evidence="12 15" id="KW-0371">Homeobox</keyword>
<dbReference type="InterPro" id="IPR010982">
    <property type="entry name" value="Lambda_DNA-bd_dom_sf"/>
</dbReference>
<protein>
    <recommendedName>
        <fullName evidence="17">DNA-binding protein SATB</fullName>
    </recommendedName>
    <alternativeName>
        <fullName evidence="17">Special AT-rich sequence-binding protein</fullName>
    </alternativeName>
</protein>
<feature type="compositionally biased region" description="Gly residues" evidence="18">
    <location>
        <begin position="805"/>
        <end position="815"/>
    </location>
</feature>
<dbReference type="SMART" id="SM01109">
    <property type="entry name" value="CUT"/>
    <property type="match status" value="2"/>
</dbReference>
<dbReference type="SUPFAM" id="SSF46689">
    <property type="entry name" value="Homeodomain-like"/>
    <property type="match status" value="1"/>
</dbReference>
<evidence type="ECO:0000259" key="22">
    <source>
        <dbReference type="PROSITE" id="PS51983"/>
    </source>
</evidence>
<dbReference type="GO" id="GO:0003677">
    <property type="term" value="F:DNA binding"/>
    <property type="evidence" value="ECO:0007669"/>
    <property type="project" value="UniProtKB-UniRule"/>
</dbReference>
<feature type="compositionally biased region" description="Low complexity" evidence="18">
    <location>
        <begin position="964"/>
        <end position="976"/>
    </location>
</feature>
<dbReference type="Gene3D" id="1.10.260.70">
    <property type="entry name" value="SATB, CULT domain"/>
    <property type="match status" value="1"/>
</dbReference>
<dbReference type="CDD" id="cd00086">
    <property type="entry name" value="homeodomain"/>
    <property type="match status" value="1"/>
</dbReference>
<dbReference type="Gene3D" id="1.10.10.60">
    <property type="entry name" value="Homeodomain-like"/>
    <property type="match status" value="1"/>
</dbReference>
<feature type="compositionally biased region" description="Basic and acidic residues" evidence="18">
    <location>
        <begin position="912"/>
        <end position="927"/>
    </location>
</feature>
<evidence type="ECO:0000259" key="19">
    <source>
        <dbReference type="PROSITE" id="PS50071"/>
    </source>
</evidence>
<evidence type="ECO:0000256" key="12">
    <source>
        <dbReference type="ARBA" id="ARBA00023155"/>
    </source>
</evidence>
<dbReference type="SUPFAM" id="SSF47413">
    <property type="entry name" value="lambda repressor-like DNA-binding domains"/>
    <property type="match status" value="2"/>
</dbReference>
<evidence type="ECO:0000256" key="9">
    <source>
        <dbReference type="ARBA" id="ARBA00022853"/>
    </source>
</evidence>
<dbReference type="AlphaFoldDB" id="A0ABD0W0N9"/>
<dbReference type="PROSITE" id="PS51042">
    <property type="entry name" value="CUT"/>
    <property type="match status" value="2"/>
</dbReference>
<evidence type="ECO:0000256" key="4">
    <source>
        <dbReference type="ARBA" id="ARBA00022491"/>
    </source>
</evidence>
<dbReference type="Gene3D" id="3.10.20.710">
    <property type="entry name" value="SATB, ubiquitin-like oligomerisation domain"/>
    <property type="match status" value="1"/>
</dbReference>
<evidence type="ECO:0000256" key="1">
    <source>
        <dbReference type="ARBA" id="ARBA00004123"/>
    </source>
</evidence>
<dbReference type="GO" id="GO:0003700">
    <property type="term" value="F:DNA-binding transcription factor activity"/>
    <property type="evidence" value="ECO:0007669"/>
    <property type="project" value="UniProtKB-ARBA"/>
</dbReference>
<keyword evidence="14 15" id="KW-0539">Nucleus</keyword>
<evidence type="ECO:0000259" key="21">
    <source>
        <dbReference type="PROSITE" id="PS51982"/>
    </source>
</evidence>
<feature type="domain" description="CUT" evidence="20">
    <location>
        <begin position="657"/>
        <end position="744"/>
    </location>
</feature>
<dbReference type="FunFam" id="1.10.260.70:FF:000001">
    <property type="entry name" value="DNA-binding protein SATB"/>
    <property type="match status" value="1"/>
</dbReference>
<evidence type="ECO:0000256" key="15">
    <source>
        <dbReference type="PROSITE-ProRule" id="PRU00108"/>
    </source>
</evidence>
<dbReference type="InterPro" id="IPR001356">
    <property type="entry name" value="HD"/>
</dbReference>
<evidence type="ECO:0000313" key="23">
    <source>
        <dbReference type="EMBL" id="KAL0963960.1"/>
    </source>
</evidence>
<feature type="region of interest" description="Disordered" evidence="18">
    <location>
        <begin position="895"/>
        <end position="984"/>
    </location>
</feature>
<comment type="caution">
    <text evidence="23">The sequence shown here is derived from an EMBL/GenBank/DDBJ whole genome shotgun (WGS) entry which is preliminary data.</text>
</comment>
<evidence type="ECO:0000256" key="13">
    <source>
        <dbReference type="ARBA" id="ARBA00023163"/>
    </source>
</evidence>
<dbReference type="EMBL" id="JAGEUA010000010">
    <property type="protein sequence ID" value="KAL0963960.1"/>
    <property type="molecule type" value="Genomic_DNA"/>
</dbReference>
<dbReference type="GO" id="GO:0031981">
    <property type="term" value="C:nuclear lumen"/>
    <property type="evidence" value="ECO:0007669"/>
    <property type="project" value="UniProtKB-ARBA"/>
</dbReference>
<organism evidence="23 24">
    <name type="scientific">Umbra pygmaea</name>
    <name type="common">Eastern mudminnow</name>
    <dbReference type="NCBI Taxonomy" id="75934"/>
    <lineage>
        <taxon>Eukaryota</taxon>
        <taxon>Metazoa</taxon>
        <taxon>Chordata</taxon>
        <taxon>Craniata</taxon>
        <taxon>Vertebrata</taxon>
        <taxon>Euteleostomi</taxon>
        <taxon>Actinopterygii</taxon>
        <taxon>Neopterygii</taxon>
        <taxon>Teleostei</taxon>
        <taxon>Protacanthopterygii</taxon>
        <taxon>Esociformes</taxon>
        <taxon>Umbridae</taxon>
        <taxon>Umbra</taxon>
    </lineage>
</organism>
<dbReference type="FunFam" id="1.10.260.40:FF:000003">
    <property type="entry name" value="DNA-binding protein SATB"/>
    <property type="match status" value="2"/>
</dbReference>
<name>A0ABD0W0N9_UMBPY</name>
<feature type="region of interest" description="Disordered" evidence="18">
    <location>
        <begin position="474"/>
        <end position="496"/>
    </location>
</feature>
<dbReference type="PROSITE" id="PS51983">
    <property type="entry name" value="CUTL"/>
    <property type="match status" value="1"/>
</dbReference>
<feature type="domain" description="CUTL" evidence="22">
    <location>
        <begin position="251"/>
        <end position="324"/>
    </location>
</feature>
<evidence type="ECO:0000256" key="10">
    <source>
        <dbReference type="ARBA" id="ARBA00023015"/>
    </source>
</evidence>
<dbReference type="GO" id="GO:0006325">
    <property type="term" value="P:chromatin organization"/>
    <property type="evidence" value="ECO:0007669"/>
    <property type="project" value="UniProtKB-KW"/>
</dbReference>
<keyword evidence="7" id="KW-0677">Repeat</keyword>
<evidence type="ECO:0000256" key="2">
    <source>
        <dbReference type="ARBA" id="ARBA00008190"/>
    </source>
</evidence>
<feature type="compositionally biased region" description="Gly residues" evidence="18">
    <location>
        <begin position="369"/>
        <end position="379"/>
    </location>
</feature>
<keyword evidence="5" id="KW-1017">Isopeptide bond</keyword>
<evidence type="ECO:0000256" key="3">
    <source>
        <dbReference type="ARBA" id="ARBA00022447"/>
    </source>
</evidence>
<dbReference type="PROSITE" id="PS50071">
    <property type="entry name" value="HOMEOBOX_2"/>
    <property type="match status" value="1"/>
</dbReference>
<evidence type="ECO:0000313" key="24">
    <source>
        <dbReference type="Proteomes" id="UP001557470"/>
    </source>
</evidence>
<dbReference type="InterPro" id="IPR032355">
    <property type="entry name" value="CUTL"/>
</dbReference>
<dbReference type="PROSITE" id="PS51982">
    <property type="entry name" value="CMP"/>
    <property type="match status" value="1"/>
</dbReference>
<dbReference type="InterPro" id="IPR009057">
    <property type="entry name" value="Homeodomain-like_sf"/>
</dbReference>
<feature type="domain" description="Homeobox" evidence="19">
    <location>
        <begin position="817"/>
        <end position="878"/>
    </location>
</feature>
<evidence type="ECO:0000256" key="16">
    <source>
        <dbReference type="RuleBase" id="RU000682"/>
    </source>
</evidence>
<keyword evidence="4" id="KW-0678">Repressor</keyword>
<dbReference type="InterPro" id="IPR039673">
    <property type="entry name" value="SATB1/SATB2"/>
</dbReference>
<feature type="DNA-binding region" description="Homeobox" evidence="15">
    <location>
        <begin position="819"/>
        <end position="879"/>
    </location>
</feature>